<reference evidence="2" key="1">
    <citation type="submission" date="2006-06" db="EMBL/GenBank/DDBJ databases">
        <title>Complete sequence of chromosome 1 of Methanosarcina barkeri str. fusaro.</title>
        <authorList>
            <person name="Copeland A."/>
            <person name="Lucas S."/>
            <person name="Lapidus A."/>
            <person name="Barry K."/>
            <person name="Detter J.C."/>
            <person name="Glavina T."/>
            <person name="Hammon N."/>
            <person name="Israni S."/>
            <person name="Pitluck S."/>
            <person name="Goodwin L.A."/>
            <person name="Saunders E.H."/>
            <person name="Schmutz J."/>
            <person name="Larimer F."/>
            <person name="Land M."/>
            <person name="Anderson I."/>
            <person name="Richardson P."/>
        </authorList>
    </citation>
    <scope>NUCLEOTIDE SEQUENCE</scope>
    <source>
        <strain evidence="2">Fusaro</strain>
    </source>
</reference>
<dbReference type="InterPro" id="IPR003593">
    <property type="entry name" value="AAA+_ATPase"/>
</dbReference>
<proteinExistence type="predicted"/>
<dbReference type="Pfam" id="PF13173">
    <property type="entry name" value="AAA_14"/>
    <property type="match status" value="1"/>
</dbReference>
<protein>
    <recommendedName>
        <fullName evidence="1">AAA+ ATPase domain-containing protein</fullName>
    </recommendedName>
</protein>
<dbReference type="AlphaFoldDB" id="Q465G8"/>
<dbReference type="OrthoDB" id="371918at2157"/>
<dbReference type="SMART" id="SM00382">
    <property type="entry name" value="AAA"/>
    <property type="match status" value="1"/>
</dbReference>
<dbReference type="HOGENOM" id="CLU_041527_0_0_2"/>
<dbReference type="EMBL" id="CP000099">
    <property type="protein sequence ID" value="AAZ72474.1"/>
    <property type="molecule type" value="Genomic_DNA"/>
</dbReference>
<organism evidence="2">
    <name type="scientific">Methanosarcina barkeri (strain Fusaro / DSM 804)</name>
    <dbReference type="NCBI Taxonomy" id="269797"/>
    <lineage>
        <taxon>Archaea</taxon>
        <taxon>Methanobacteriati</taxon>
        <taxon>Methanobacteriota</taxon>
        <taxon>Stenosarchaea group</taxon>
        <taxon>Methanomicrobia</taxon>
        <taxon>Methanosarcinales</taxon>
        <taxon>Methanosarcinaceae</taxon>
        <taxon>Methanosarcina</taxon>
    </lineage>
</organism>
<dbReference type="InterPro" id="IPR025420">
    <property type="entry name" value="DUF4143"/>
</dbReference>
<dbReference type="InterPro" id="IPR041682">
    <property type="entry name" value="AAA_14"/>
</dbReference>
<dbReference type="eggNOG" id="arCOG03168">
    <property type="taxonomic scope" value="Archaea"/>
</dbReference>
<gene>
    <name evidence="2" type="ordered locus">Mbar_A3607</name>
</gene>
<feature type="domain" description="AAA+ ATPase" evidence="1">
    <location>
        <begin position="42"/>
        <end position="165"/>
    </location>
</feature>
<dbReference type="Gene3D" id="3.40.50.300">
    <property type="entry name" value="P-loop containing nucleotide triphosphate hydrolases"/>
    <property type="match status" value="1"/>
</dbReference>
<evidence type="ECO:0000313" key="2">
    <source>
        <dbReference type="EMBL" id="AAZ72474.1"/>
    </source>
</evidence>
<evidence type="ECO:0000259" key="1">
    <source>
        <dbReference type="SMART" id="SM00382"/>
    </source>
</evidence>
<dbReference type="Pfam" id="PF13635">
    <property type="entry name" value="DUF4143"/>
    <property type="match status" value="1"/>
</dbReference>
<dbReference type="PANTHER" id="PTHR33295">
    <property type="entry name" value="ATPASE"/>
    <property type="match status" value="1"/>
</dbReference>
<dbReference type="KEGG" id="mba:Mbar_A3607"/>
<dbReference type="SUPFAM" id="SSF52540">
    <property type="entry name" value="P-loop containing nucleoside triphosphate hydrolases"/>
    <property type="match status" value="1"/>
</dbReference>
<dbReference type="InterPro" id="IPR027417">
    <property type="entry name" value="P-loop_NTPase"/>
</dbReference>
<accession>Q465G8</accession>
<sequence>MQNFDNRQKLEPLSMICGHHNFFQNAPDLISRDIFPCCSVGDSEIKLISGPTHAGKTTFMSQVASNLVGVKIYIDFEESQVQELGSGDLQAIEETAAEIRKKETEDGAGRIFYFFDEIQNLQGWENWVDRLHRQGAEIYLTSSRSKLINEFSSRFSGRCKILRLFPFSFREYLQIKGNIIAEPNFLTLASSDELLCMFFQYFENGGFPDVIKKDDISLSRKYFEEELQKGAAAGYDIQKLKKLAIFLISNMASEYSPDTLKKVSGIESEELIDTYLDYLEDIFLLYRVPKLNRLQESGKEKESPCKIYAGDTGLFKAVYPGYPDSLGLRFENLVFLELLRREKQVFYFRNKRECDFIIKEKGSQKVSAAIQISVCFGNPAVKEREILGLMEALDEYGLEEGLILTMDEEETIIVDSKGGKKIIMVKSVWKWMLE</sequence>
<dbReference type="PANTHER" id="PTHR33295:SF8">
    <property type="entry name" value="AAA+ ATPASE DOMAIN-CONTAINING PROTEIN"/>
    <property type="match status" value="1"/>
</dbReference>
<name>Q465G8_METBF</name>
<dbReference type="PaxDb" id="269797-Mbar_A3607"/>